<keyword evidence="4" id="KW-1185">Reference proteome</keyword>
<dbReference type="Gene3D" id="2.60.120.230">
    <property type="match status" value="1"/>
</dbReference>
<dbReference type="InterPro" id="IPR015197">
    <property type="entry name" value="PngaseF_C"/>
</dbReference>
<name>A0A1G8BL87_9FLAO</name>
<dbReference type="InterPro" id="IPR014784">
    <property type="entry name" value="Cu2_ascorb_mOase-like_C"/>
</dbReference>
<sequence length="560" mass="64211">MRIQLSFIQILFICLSINLFAQKPNQNILVEYESYLNNKLVNQDNPIMLISNLEYAFLYQKKHLDVGFEDYPYEQSYIDFKNQEYLSLAQLDLKSRIKTVATNRYTNFQLNRETKKIAGYTCKKATIEINSNKYTLWYTNAIKAKGSPLLLGSNLGLVLEIDRNGTYKITAKKITQNLSIDINPYLKLEGSKMVDQKLYKKKVWESRFKTIPLFENDLVNYSDTLINKPNLQRFAKGTLLVTKVKFPKINNTDQVFVNLTEQSNGDAYDRAGSLFLIPYYHEISLMDALEKGLDILPVYQNKESSHKYQGVVATNNYTPPIELMRFFTPFGVKGFNHIEVLDYQWQDKAFYRQEITEFASLISNSEWYIGVYIGNYDKGGHKISADITIHPNGSKQTEVINMMPLFNTTNVMEMEGQNYPTMFASSEGLKIEFTATTDMKNVRLRYITTGHGGWANGDEFNPKPNTILLNNSKVLDYLPWRQDCGSYRDYNPASGNFETGLSSSDLSRSNWCPGTITPPIWIPLGDIPKGTHTLQIKIPMGKPEGKNLSYWNISGVLFSE</sequence>
<proteinExistence type="predicted"/>
<dbReference type="InterPro" id="IPR005901">
    <property type="entry name" value="GLPGLI"/>
</dbReference>
<evidence type="ECO:0000313" key="3">
    <source>
        <dbReference type="EMBL" id="SDH33868.1"/>
    </source>
</evidence>
<dbReference type="Proteomes" id="UP000243588">
    <property type="component" value="Unassembled WGS sequence"/>
</dbReference>
<dbReference type="Pfam" id="PF22252">
    <property type="entry name" value="PNGase_F-II_N"/>
    <property type="match status" value="1"/>
</dbReference>
<dbReference type="InterPro" id="IPR043022">
    <property type="entry name" value="PngaseF_N_sf"/>
</dbReference>
<dbReference type="Pfam" id="PF09112">
    <property type="entry name" value="N-glycanase_N"/>
    <property type="match status" value="1"/>
</dbReference>
<dbReference type="GO" id="GO:0016715">
    <property type="term" value="F:oxidoreductase activity, acting on paired donors, with incorporation or reduction of molecular oxygen, reduced ascorbate as one donor, and incorporation of one atom of oxygen"/>
    <property type="evidence" value="ECO:0007669"/>
    <property type="project" value="InterPro"/>
</dbReference>
<feature type="domain" description="Peptide-N-glycosidase F N-terminal" evidence="2">
    <location>
        <begin position="210"/>
        <end position="389"/>
    </location>
</feature>
<dbReference type="Pfam" id="PF09113">
    <property type="entry name" value="N-glycanase_C"/>
    <property type="match status" value="1"/>
</dbReference>
<dbReference type="Gene3D" id="2.60.120.1570">
    <property type="entry name" value="Peptide-N-glycosidase F, N-terminal domain"/>
    <property type="match status" value="1"/>
</dbReference>
<organism evidence="3 4">
    <name type="scientific">Myroides phaeus</name>
    <dbReference type="NCBI Taxonomy" id="702745"/>
    <lineage>
        <taxon>Bacteria</taxon>
        <taxon>Pseudomonadati</taxon>
        <taxon>Bacteroidota</taxon>
        <taxon>Flavobacteriia</taxon>
        <taxon>Flavobacteriales</taxon>
        <taxon>Flavobacteriaceae</taxon>
        <taxon>Myroides</taxon>
    </lineage>
</organism>
<dbReference type="RefSeq" id="WP_090405165.1">
    <property type="nucleotide sequence ID" value="NZ_FNDQ01000002.1"/>
</dbReference>
<dbReference type="InterPro" id="IPR008977">
    <property type="entry name" value="PHM/PNGase_F_dom_sf"/>
</dbReference>
<dbReference type="SUPFAM" id="SSF49742">
    <property type="entry name" value="PHM/PNGase F"/>
    <property type="match status" value="1"/>
</dbReference>
<dbReference type="NCBIfam" id="TIGR01200">
    <property type="entry name" value="GLPGLI"/>
    <property type="match status" value="1"/>
</dbReference>
<gene>
    <name evidence="3" type="ORF">SAMN05421818_102120</name>
</gene>
<evidence type="ECO:0000259" key="2">
    <source>
        <dbReference type="SMART" id="SM01290"/>
    </source>
</evidence>
<keyword evidence="1" id="KW-1015">Disulfide bond</keyword>
<dbReference type="InterPro" id="IPR015196">
    <property type="entry name" value="PngaseF_N"/>
</dbReference>
<accession>A0A1G8BL87</accession>
<protein>
    <submittedName>
        <fullName evidence="3">GLPGLI family protein</fullName>
    </submittedName>
</protein>
<dbReference type="STRING" id="702745.SAMN05421818_102120"/>
<dbReference type="EMBL" id="FNDQ01000002">
    <property type="protein sequence ID" value="SDH33868.1"/>
    <property type="molecule type" value="Genomic_DNA"/>
</dbReference>
<dbReference type="SMART" id="SM01290">
    <property type="entry name" value="N-glycanase_N"/>
    <property type="match status" value="1"/>
</dbReference>
<evidence type="ECO:0000313" key="4">
    <source>
        <dbReference type="Proteomes" id="UP000243588"/>
    </source>
</evidence>
<evidence type="ECO:0000256" key="1">
    <source>
        <dbReference type="ARBA" id="ARBA00023157"/>
    </source>
</evidence>
<reference evidence="4" key="1">
    <citation type="submission" date="2016-10" db="EMBL/GenBank/DDBJ databases">
        <authorList>
            <person name="Varghese N."/>
            <person name="Submissions S."/>
        </authorList>
    </citation>
    <scope>NUCLEOTIDE SEQUENCE [LARGE SCALE GENOMIC DNA]</scope>
    <source>
        <strain evidence="4">DSM 23313</strain>
    </source>
</reference>
<dbReference type="AlphaFoldDB" id="A0A1G8BL87"/>